<keyword evidence="4" id="KW-1015">Disulfide bond</keyword>
<keyword evidence="2" id="KW-0964">Secreted</keyword>
<dbReference type="PROSITE" id="PS51895">
    <property type="entry name" value="AA1"/>
    <property type="match status" value="1"/>
</dbReference>
<evidence type="ECO:0000256" key="2">
    <source>
        <dbReference type="ARBA" id="ARBA00022525"/>
    </source>
</evidence>
<dbReference type="CDD" id="cd12798">
    <property type="entry name" value="Alt_A1"/>
    <property type="match status" value="1"/>
</dbReference>
<dbReference type="GeneID" id="19326455"/>
<evidence type="ECO:0000256" key="5">
    <source>
        <dbReference type="PROSITE-ProRule" id="PRU01243"/>
    </source>
</evidence>
<dbReference type="EMBL" id="KB933203">
    <property type="protein sequence ID" value="EON98654.1"/>
    <property type="molecule type" value="Genomic_DNA"/>
</dbReference>
<evidence type="ECO:0000313" key="9">
    <source>
        <dbReference type="Proteomes" id="UP000014074"/>
    </source>
</evidence>
<dbReference type="Gene3D" id="2.40.350.20">
    <property type="match status" value="1"/>
</dbReference>
<dbReference type="RefSeq" id="XP_007916593.1">
    <property type="nucleotide sequence ID" value="XM_007918402.1"/>
</dbReference>
<feature type="signal peptide" evidence="6">
    <location>
        <begin position="1"/>
        <end position="17"/>
    </location>
</feature>
<organism evidence="8 9">
    <name type="scientific">Phaeoacremonium minimum (strain UCR-PA7)</name>
    <name type="common">Esca disease fungus</name>
    <name type="synonym">Togninia minima</name>
    <dbReference type="NCBI Taxonomy" id="1286976"/>
    <lineage>
        <taxon>Eukaryota</taxon>
        <taxon>Fungi</taxon>
        <taxon>Dikarya</taxon>
        <taxon>Ascomycota</taxon>
        <taxon>Pezizomycotina</taxon>
        <taxon>Sordariomycetes</taxon>
        <taxon>Sordariomycetidae</taxon>
        <taxon>Togniniales</taxon>
        <taxon>Togniniaceae</taxon>
        <taxon>Phaeoacremonium</taxon>
    </lineage>
</organism>
<proteinExistence type="predicted"/>
<evidence type="ECO:0000259" key="7">
    <source>
        <dbReference type="PROSITE" id="PS51895"/>
    </source>
</evidence>
<dbReference type="InterPro" id="IPR032382">
    <property type="entry name" value="AltA1"/>
</dbReference>
<gene>
    <name evidence="8" type="ORF">UCRPA7_5858</name>
</gene>
<keyword evidence="9" id="KW-1185">Reference proteome</keyword>
<feature type="chain" id="PRO_5004452016" description="AA1-like domain-containing protein" evidence="6">
    <location>
        <begin position="18"/>
        <end position="145"/>
    </location>
</feature>
<evidence type="ECO:0000256" key="4">
    <source>
        <dbReference type="ARBA" id="ARBA00023157"/>
    </source>
</evidence>
<dbReference type="eggNOG" id="ENOG502SP40">
    <property type="taxonomic scope" value="Eukaryota"/>
</dbReference>
<dbReference type="HOGENOM" id="CLU_144932_1_0_1"/>
<protein>
    <recommendedName>
        <fullName evidence="7">AA1-like domain-containing protein</fullName>
    </recommendedName>
</protein>
<comment type="subcellular location">
    <subcellularLocation>
        <location evidence="1">Secreted</location>
    </subcellularLocation>
</comment>
<evidence type="ECO:0000313" key="8">
    <source>
        <dbReference type="EMBL" id="EON98654.1"/>
    </source>
</evidence>
<dbReference type="KEGG" id="tmn:UCRPA7_5858"/>
<evidence type="ECO:0000256" key="3">
    <source>
        <dbReference type="ARBA" id="ARBA00022729"/>
    </source>
</evidence>
<name>R8BH94_PHAM7</name>
<feature type="domain" description="AA1-like" evidence="7">
    <location>
        <begin position="30"/>
        <end position="145"/>
    </location>
</feature>
<accession>R8BH94</accession>
<comment type="caution">
    <text evidence="5">Lacks conserved residue(s) required for the propagation of feature annotation.</text>
</comment>
<sequence length="145" mass="15358">MHFVSVAATFFAGLAAAVPAPQSTGAPEPATYENIDIAEFTVRENADGSLMATSFLLSGEAAANLTCSASDPSLPSEVYICGDSKYRFALVPGSEYKYGLRIYHELGTAVGFYGEGDVFTYCHAGGLDTMTCNQIYPTTIVIDSQ</sequence>
<dbReference type="Proteomes" id="UP000014074">
    <property type="component" value="Unassembled WGS sequence"/>
</dbReference>
<keyword evidence="3 6" id="KW-0732">Signal</keyword>
<dbReference type="GO" id="GO:0005576">
    <property type="term" value="C:extracellular region"/>
    <property type="evidence" value="ECO:0007669"/>
    <property type="project" value="UniProtKB-SubCell"/>
</dbReference>
<dbReference type="AlphaFoldDB" id="R8BH94"/>
<evidence type="ECO:0000256" key="1">
    <source>
        <dbReference type="ARBA" id="ARBA00004613"/>
    </source>
</evidence>
<evidence type="ECO:0000256" key="6">
    <source>
        <dbReference type="SAM" id="SignalP"/>
    </source>
</evidence>
<dbReference type="Pfam" id="PF16541">
    <property type="entry name" value="AltA1"/>
    <property type="match status" value="1"/>
</dbReference>
<dbReference type="OrthoDB" id="3928926at2759"/>
<reference evidence="9" key="1">
    <citation type="journal article" date="2013" name="Genome Announc.">
        <title>Draft genome sequence of the ascomycete Phaeoacremonium aleophilum strain UCR-PA7, a causal agent of the esca disease complex in grapevines.</title>
        <authorList>
            <person name="Blanco-Ulate B."/>
            <person name="Rolshausen P."/>
            <person name="Cantu D."/>
        </authorList>
    </citation>
    <scope>NUCLEOTIDE SEQUENCE [LARGE SCALE GENOMIC DNA]</scope>
    <source>
        <strain evidence="9">UCR-PA7</strain>
    </source>
</reference>